<evidence type="ECO:0000256" key="3">
    <source>
        <dbReference type="ARBA" id="ARBA00022588"/>
    </source>
</evidence>
<evidence type="ECO:0000256" key="4">
    <source>
        <dbReference type="ARBA" id="ARBA00022729"/>
    </source>
</evidence>
<name>A0A8C6BK06_MONMO</name>
<dbReference type="Proteomes" id="UP000694561">
    <property type="component" value="Unplaced"/>
</dbReference>
<keyword evidence="4 9" id="KW-0732">Signal</keyword>
<evidence type="ECO:0000256" key="5">
    <source>
        <dbReference type="ARBA" id="ARBA00022824"/>
    </source>
</evidence>
<keyword evidence="7" id="KW-0143">Chaperone</keyword>
<evidence type="ECO:0000256" key="6">
    <source>
        <dbReference type="ARBA" id="ARBA00022859"/>
    </source>
</evidence>
<dbReference type="AlphaFoldDB" id="A0A8C6BK06"/>
<proteinExistence type="inferred from homology"/>
<keyword evidence="3" id="KW-0399">Innate immunity</keyword>
<sequence length="143" mass="16251">MEPLPEPASRCLLLLPLLLLLLLLLAAPELGPRQARAEETDWVRLPSKCEVCKYVAVELKSAFEETGKTKEVIDMGYGILDRKTSGVKYTKSDLRLIEVTETICKRLLTTAYTRRGPAATDLPRACRRPLRRYTTWCTKGSRW</sequence>
<keyword evidence="12" id="KW-1185">Reference proteome</keyword>
<evidence type="ECO:0000313" key="12">
    <source>
        <dbReference type="Proteomes" id="UP000694561"/>
    </source>
</evidence>
<evidence type="ECO:0000256" key="2">
    <source>
        <dbReference type="ARBA" id="ARBA00007285"/>
    </source>
</evidence>
<evidence type="ECO:0000313" key="11">
    <source>
        <dbReference type="Ensembl" id="ENSMMNP00015016645.1"/>
    </source>
</evidence>
<protein>
    <recommendedName>
        <fullName evidence="8">Protein canopy homolog 3</fullName>
    </recommendedName>
</protein>
<gene>
    <name evidence="11" type="primary">CNPY3</name>
</gene>
<reference evidence="11" key="1">
    <citation type="submission" date="2025-08" db="UniProtKB">
        <authorList>
            <consortium name="Ensembl"/>
        </authorList>
    </citation>
    <scope>IDENTIFICATION</scope>
</reference>
<evidence type="ECO:0000256" key="7">
    <source>
        <dbReference type="ARBA" id="ARBA00023186"/>
    </source>
</evidence>
<dbReference type="Ensembl" id="ENSMMNT00015018273.1">
    <property type="protein sequence ID" value="ENSMMNP00015016645.1"/>
    <property type="gene ID" value="ENSMMNG00015012247.1"/>
</dbReference>
<keyword evidence="6" id="KW-0391">Immunity</keyword>
<comment type="subcellular location">
    <subcellularLocation>
        <location evidence="1">Endoplasmic reticulum</location>
    </subcellularLocation>
</comment>
<dbReference type="GO" id="GO:0045087">
    <property type="term" value="P:innate immune response"/>
    <property type="evidence" value="ECO:0007669"/>
    <property type="project" value="UniProtKB-KW"/>
</dbReference>
<feature type="domain" description="DUF3456" evidence="10">
    <location>
        <begin position="48"/>
        <end position="113"/>
    </location>
</feature>
<feature type="chain" id="PRO_5034640388" description="Protein canopy homolog 3" evidence="9">
    <location>
        <begin position="27"/>
        <end position="143"/>
    </location>
</feature>
<feature type="signal peptide" evidence="9">
    <location>
        <begin position="1"/>
        <end position="26"/>
    </location>
</feature>
<evidence type="ECO:0000256" key="1">
    <source>
        <dbReference type="ARBA" id="ARBA00004240"/>
    </source>
</evidence>
<evidence type="ECO:0000259" key="10">
    <source>
        <dbReference type="Pfam" id="PF11938"/>
    </source>
</evidence>
<organism evidence="11 12">
    <name type="scientific">Monodon monoceros</name>
    <name type="common">Narwhal</name>
    <name type="synonym">Ceratodon monodon</name>
    <dbReference type="NCBI Taxonomy" id="40151"/>
    <lineage>
        <taxon>Eukaryota</taxon>
        <taxon>Metazoa</taxon>
        <taxon>Chordata</taxon>
        <taxon>Craniata</taxon>
        <taxon>Vertebrata</taxon>
        <taxon>Euteleostomi</taxon>
        <taxon>Mammalia</taxon>
        <taxon>Eutheria</taxon>
        <taxon>Laurasiatheria</taxon>
        <taxon>Artiodactyla</taxon>
        <taxon>Whippomorpha</taxon>
        <taxon>Cetacea</taxon>
        <taxon>Odontoceti</taxon>
        <taxon>Monodontidae</taxon>
        <taxon>Monodon</taxon>
    </lineage>
</organism>
<dbReference type="PANTHER" id="PTHR15382:SF2">
    <property type="entry name" value="PROTEIN CANOPY HOMOLOG 3"/>
    <property type="match status" value="1"/>
</dbReference>
<keyword evidence="5" id="KW-0256">Endoplasmic reticulum</keyword>
<accession>A0A8C6BK06</accession>
<dbReference type="GO" id="GO:0005783">
    <property type="term" value="C:endoplasmic reticulum"/>
    <property type="evidence" value="ECO:0007669"/>
    <property type="project" value="UniProtKB-SubCell"/>
</dbReference>
<comment type="similarity">
    <text evidence="2">Belongs to the canopy family.</text>
</comment>
<dbReference type="InterPro" id="IPR021852">
    <property type="entry name" value="DUF3456"/>
</dbReference>
<reference evidence="11" key="2">
    <citation type="submission" date="2025-09" db="UniProtKB">
        <authorList>
            <consortium name="Ensembl"/>
        </authorList>
    </citation>
    <scope>IDENTIFICATION</scope>
</reference>
<dbReference type="GeneTree" id="ENSGT00390000014072"/>
<dbReference type="Pfam" id="PF11938">
    <property type="entry name" value="DUF3456"/>
    <property type="match status" value="1"/>
</dbReference>
<evidence type="ECO:0000256" key="8">
    <source>
        <dbReference type="ARBA" id="ARBA00039470"/>
    </source>
</evidence>
<dbReference type="PANTHER" id="PTHR15382">
    <property type="entry name" value="CTG4A-RELATED"/>
    <property type="match status" value="1"/>
</dbReference>
<evidence type="ECO:0000256" key="9">
    <source>
        <dbReference type="SAM" id="SignalP"/>
    </source>
</evidence>